<feature type="compositionally biased region" description="Acidic residues" evidence="1">
    <location>
        <begin position="34"/>
        <end position="46"/>
    </location>
</feature>
<gene>
    <name evidence="3" type="ORF">EDD65_10487</name>
</gene>
<evidence type="ECO:0000313" key="4">
    <source>
        <dbReference type="Proteomes" id="UP000294567"/>
    </source>
</evidence>
<comment type="caution">
    <text evidence="3">The sequence shown here is derived from an EMBL/GenBank/DDBJ whole genome shotgun (WGS) entry which is preliminary data.</text>
</comment>
<evidence type="ECO:0000256" key="2">
    <source>
        <dbReference type="SAM" id="SignalP"/>
    </source>
</evidence>
<proteinExistence type="predicted"/>
<keyword evidence="4" id="KW-1185">Reference proteome</keyword>
<dbReference type="EMBL" id="SMAE01000004">
    <property type="protein sequence ID" value="TCS90546.1"/>
    <property type="molecule type" value="Genomic_DNA"/>
</dbReference>
<dbReference type="PROSITE" id="PS51257">
    <property type="entry name" value="PROKAR_LIPOPROTEIN"/>
    <property type="match status" value="1"/>
</dbReference>
<dbReference type="RefSeq" id="WP_132026835.1">
    <property type="nucleotide sequence ID" value="NZ_CP068564.1"/>
</dbReference>
<feature type="region of interest" description="Disordered" evidence="1">
    <location>
        <begin position="26"/>
        <end position="46"/>
    </location>
</feature>
<feature type="signal peptide" evidence="2">
    <location>
        <begin position="1"/>
        <end position="21"/>
    </location>
</feature>
<dbReference type="Proteomes" id="UP000294567">
    <property type="component" value="Unassembled WGS sequence"/>
</dbReference>
<keyword evidence="2" id="KW-0732">Signal</keyword>
<name>A0A4R3KZP7_9FIRM</name>
<evidence type="ECO:0000313" key="3">
    <source>
        <dbReference type="EMBL" id="TCS90546.1"/>
    </source>
</evidence>
<evidence type="ECO:0000256" key="1">
    <source>
        <dbReference type="SAM" id="MobiDB-lite"/>
    </source>
</evidence>
<feature type="chain" id="PRO_5038799108" description="Antigen I/II N-terminal domain-containing protein" evidence="2">
    <location>
        <begin position="22"/>
        <end position="205"/>
    </location>
</feature>
<evidence type="ECO:0008006" key="5">
    <source>
        <dbReference type="Google" id="ProtNLM"/>
    </source>
</evidence>
<reference evidence="3 4" key="1">
    <citation type="submission" date="2019-03" db="EMBL/GenBank/DDBJ databases">
        <title>Genomic Encyclopedia of Type Strains, Phase IV (KMG-IV): sequencing the most valuable type-strain genomes for metagenomic binning, comparative biology and taxonomic classification.</title>
        <authorList>
            <person name="Goeker M."/>
        </authorList>
    </citation>
    <scope>NUCLEOTIDE SEQUENCE [LARGE SCALE GENOMIC DNA]</scope>
    <source>
        <strain evidence="3 4">DSM 26752</strain>
    </source>
</reference>
<accession>A0A4R3KZP7</accession>
<dbReference type="AlphaFoldDB" id="A0A4R3KZP7"/>
<sequence>MKKKVLLFLILVLVMNLTLVACGNKEEADKPNQEDESIESIDDEESEGITVDKSLLTVDITLPATLVGDLSDFNEEEYIAENEGVKAVKINEDGSITLTMTKKKHGEIINEMKDEVEASLSELIESEDTPYIKGIKYTKDFREVKIIVDRDAYEDAFDLTPFAVGITVGMYQAYSGDEFYTKIIIEDVDTGEEIDSVIYPDALED</sequence>
<dbReference type="OrthoDB" id="1849839at2"/>
<organism evidence="3 4">
    <name type="scientific">Keratinibaculum paraultunense</name>
    <dbReference type="NCBI Taxonomy" id="1278232"/>
    <lineage>
        <taxon>Bacteria</taxon>
        <taxon>Bacillati</taxon>
        <taxon>Bacillota</taxon>
        <taxon>Tissierellia</taxon>
        <taxon>Tissierellales</taxon>
        <taxon>Tepidimicrobiaceae</taxon>
        <taxon>Keratinibaculum</taxon>
    </lineage>
</organism>
<protein>
    <recommendedName>
        <fullName evidence="5">Antigen I/II N-terminal domain-containing protein</fullName>
    </recommendedName>
</protein>